<evidence type="ECO:0000256" key="2">
    <source>
        <dbReference type="ARBA" id="ARBA00001946"/>
    </source>
</evidence>
<dbReference type="InterPro" id="IPR015797">
    <property type="entry name" value="NUDIX_hydrolase-like_dom_sf"/>
</dbReference>
<keyword evidence="6" id="KW-0464">Manganese</keyword>
<evidence type="ECO:0000259" key="8">
    <source>
        <dbReference type="PROSITE" id="PS51462"/>
    </source>
</evidence>
<dbReference type="InterPro" id="IPR000086">
    <property type="entry name" value="NUDIX_hydrolase_dom"/>
</dbReference>
<dbReference type="GO" id="GO:0005737">
    <property type="term" value="C:cytoplasm"/>
    <property type="evidence" value="ECO:0007669"/>
    <property type="project" value="UniProtKB-ARBA"/>
</dbReference>
<accession>A0A4S8KTF7</accession>
<dbReference type="GO" id="GO:0034654">
    <property type="term" value="P:nucleobase-containing compound biosynthetic process"/>
    <property type="evidence" value="ECO:0007669"/>
    <property type="project" value="UniProtKB-ARBA"/>
</dbReference>
<name>A0A4S8KTF7_DENBC</name>
<dbReference type="AlphaFoldDB" id="A0A4S8KTF7"/>
<evidence type="ECO:0000256" key="3">
    <source>
        <dbReference type="ARBA" id="ARBA00022723"/>
    </source>
</evidence>
<feature type="region of interest" description="Disordered" evidence="7">
    <location>
        <begin position="267"/>
        <end position="295"/>
    </location>
</feature>
<proteinExistence type="predicted"/>
<dbReference type="GO" id="GO:0090407">
    <property type="term" value="P:organophosphate biosynthetic process"/>
    <property type="evidence" value="ECO:0007669"/>
    <property type="project" value="UniProtKB-ARBA"/>
</dbReference>
<evidence type="ECO:0000256" key="5">
    <source>
        <dbReference type="ARBA" id="ARBA00022842"/>
    </source>
</evidence>
<evidence type="ECO:0000256" key="6">
    <source>
        <dbReference type="ARBA" id="ARBA00023211"/>
    </source>
</evidence>
<dbReference type="SUPFAM" id="SSF55811">
    <property type="entry name" value="Nudix"/>
    <property type="match status" value="1"/>
</dbReference>
<dbReference type="PANTHER" id="PTHR12992">
    <property type="entry name" value="NUDIX HYDROLASE"/>
    <property type="match status" value="1"/>
</dbReference>
<dbReference type="Gene3D" id="3.90.79.10">
    <property type="entry name" value="Nucleoside Triphosphate Pyrophosphohydrolase"/>
    <property type="match status" value="1"/>
</dbReference>
<dbReference type="PANTHER" id="PTHR12992:SF45">
    <property type="entry name" value="NUDIX HYDROLASE DOMAIN-CONTAINING PROTEIN"/>
    <property type="match status" value="1"/>
</dbReference>
<sequence>MPDRNSPRRPARNLLGYHRKKQPQFRIPSKNAKPGSHSKVVPGNLNLLTRESRECLQNLASYHAPKPTSWLPIPRSRRAAVLVALFVGRKGDLYVLLSRRASTLRSFAGDTSLPGGKMDPEDRTIEDTARREAFEEIGLPVDKKKAPLLCIFEPFWVEKQLVVTPVVVLILDTSLRPILNHSEVASLFSHPLASFLSSTPPFPKEPELEEVLYHTYQDYDWHGPPLPMKMQSFLTGREAGGIKPVYGLTAAILIHVAQVGYKREPDFEVEPPPFDSEWREEIKNSSTKSLHQENS</sequence>
<dbReference type="GO" id="GO:0010945">
    <property type="term" value="F:coenzyme A diphosphatase activity"/>
    <property type="evidence" value="ECO:0007669"/>
    <property type="project" value="InterPro"/>
</dbReference>
<evidence type="ECO:0000256" key="1">
    <source>
        <dbReference type="ARBA" id="ARBA00001936"/>
    </source>
</evidence>
<dbReference type="Proteomes" id="UP000297245">
    <property type="component" value="Unassembled WGS sequence"/>
</dbReference>
<comment type="cofactor">
    <cofactor evidence="1">
        <name>Mn(2+)</name>
        <dbReference type="ChEBI" id="CHEBI:29035"/>
    </cofactor>
</comment>
<evidence type="ECO:0000313" key="10">
    <source>
        <dbReference type="Proteomes" id="UP000297245"/>
    </source>
</evidence>
<keyword evidence="3" id="KW-0479">Metal-binding</keyword>
<dbReference type="Pfam" id="PF00293">
    <property type="entry name" value="NUDIX"/>
    <property type="match status" value="1"/>
</dbReference>
<dbReference type="OrthoDB" id="10260614at2759"/>
<keyword evidence="5" id="KW-0460">Magnesium</keyword>
<comment type="cofactor">
    <cofactor evidence="2">
        <name>Mg(2+)</name>
        <dbReference type="ChEBI" id="CHEBI:18420"/>
    </cofactor>
</comment>
<dbReference type="GO" id="GO:0008893">
    <property type="term" value="F:guanosine-3',5'-bis(diphosphate) 3'-diphosphatase activity"/>
    <property type="evidence" value="ECO:0007669"/>
    <property type="project" value="UniProtKB-ARBA"/>
</dbReference>
<evidence type="ECO:0000256" key="7">
    <source>
        <dbReference type="SAM" id="MobiDB-lite"/>
    </source>
</evidence>
<reference evidence="9 10" key="1">
    <citation type="journal article" date="2019" name="Nat. Ecol. Evol.">
        <title>Megaphylogeny resolves global patterns of mushroom evolution.</title>
        <authorList>
            <person name="Varga T."/>
            <person name="Krizsan K."/>
            <person name="Foldi C."/>
            <person name="Dima B."/>
            <person name="Sanchez-Garcia M."/>
            <person name="Sanchez-Ramirez S."/>
            <person name="Szollosi G.J."/>
            <person name="Szarkandi J.G."/>
            <person name="Papp V."/>
            <person name="Albert L."/>
            <person name="Andreopoulos W."/>
            <person name="Angelini C."/>
            <person name="Antonin V."/>
            <person name="Barry K.W."/>
            <person name="Bougher N.L."/>
            <person name="Buchanan P."/>
            <person name="Buyck B."/>
            <person name="Bense V."/>
            <person name="Catcheside P."/>
            <person name="Chovatia M."/>
            <person name="Cooper J."/>
            <person name="Damon W."/>
            <person name="Desjardin D."/>
            <person name="Finy P."/>
            <person name="Geml J."/>
            <person name="Haridas S."/>
            <person name="Hughes K."/>
            <person name="Justo A."/>
            <person name="Karasinski D."/>
            <person name="Kautmanova I."/>
            <person name="Kiss B."/>
            <person name="Kocsube S."/>
            <person name="Kotiranta H."/>
            <person name="LaButti K.M."/>
            <person name="Lechner B.E."/>
            <person name="Liimatainen K."/>
            <person name="Lipzen A."/>
            <person name="Lukacs Z."/>
            <person name="Mihaltcheva S."/>
            <person name="Morgado L.N."/>
            <person name="Niskanen T."/>
            <person name="Noordeloos M.E."/>
            <person name="Ohm R.A."/>
            <person name="Ortiz-Santana B."/>
            <person name="Ovrebo C."/>
            <person name="Racz N."/>
            <person name="Riley R."/>
            <person name="Savchenko A."/>
            <person name="Shiryaev A."/>
            <person name="Soop K."/>
            <person name="Spirin V."/>
            <person name="Szebenyi C."/>
            <person name="Tomsovsky M."/>
            <person name="Tulloss R.E."/>
            <person name="Uehling J."/>
            <person name="Grigoriev I.V."/>
            <person name="Vagvolgyi C."/>
            <person name="Papp T."/>
            <person name="Martin F.M."/>
            <person name="Miettinen O."/>
            <person name="Hibbett D.S."/>
            <person name="Nagy L.G."/>
        </authorList>
    </citation>
    <scope>NUCLEOTIDE SEQUENCE [LARGE SCALE GENOMIC DNA]</scope>
    <source>
        <strain evidence="9 10">CBS 962.96</strain>
    </source>
</reference>
<dbReference type="EMBL" id="ML180099">
    <property type="protein sequence ID" value="THU78981.1"/>
    <property type="molecule type" value="Genomic_DNA"/>
</dbReference>
<keyword evidence="10" id="KW-1185">Reference proteome</keyword>
<dbReference type="PROSITE" id="PS51462">
    <property type="entry name" value="NUDIX"/>
    <property type="match status" value="1"/>
</dbReference>
<dbReference type="CDD" id="cd03426">
    <property type="entry name" value="NUDIX_CoAse_Nudt7"/>
    <property type="match status" value="1"/>
</dbReference>
<organism evidence="9 10">
    <name type="scientific">Dendrothele bispora (strain CBS 962.96)</name>
    <dbReference type="NCBI Taxonomy" id="1314807"/>
    <lineage>
        <taxon>Eukaryota</taxon>
        <taxon>Fungi</taxon>
        <taxon>Dikarya</taxon>
        <taxon>Basidiomycota</taxon>
        <taxon>Agaricomycotina</taxon>
        <taxon>Agaricomycetes</taxon>
        <taxon>Agaricomycetidae</taxon>
        <taxon>Agaricales</taxon>
        <taxon>Agaricales incertae sedis</taxon>
        <taxon>Dendrothele</taxon>
    </lineage>
</organism>
<dbReference type="InterPro" id="IPR045121">
    <property type="entry name" value="CoAse"/>
</dbReference>
<evidence type="ECO:0000313" key="9">
    <source>
        <dbReference type="EMBL" id="THU78981.1"/>
    </source>
</evidence>
<feature type="region of interest" description="Disordered" evidence="7">
    <location>
        <begin position="1"/>
        <end position="41"/>
    </location>
</feature>
<feature type="domain" description="Nudix hydrolase" evidence="8">
    <location>
        <begin position="76"/>
        <end position="212"/>
    </location>
</feature>
<keyword evidence="4" id="KW-0378">Hydrolase</keyword>
<protein>
    <recommendedName>
        <fullName evidence="8">Nudix hydrolase domain-containing protein</fullName>
    </recommendedName>
</protein>
<feature type="compositionally biased region" description="Basic residues" evidence="7">
    <location>
        <begin position="7"/>
        <end position="23"/>
    </location>
</feature>
<evidence type="ECO:0000256" key="4">
    <source>
        <dbReference type="ARBA" id="ARBA00022801"/>
    </source>
</evidence>
<dbReference type="GO" id="GO:0046872">
    <property type="term" value="F:metal ion binding"/>
    <property type="evidence" value="ECO:0007669"/>
    <property type="project" value="UniProtKB-KW"/>
</dbReference>
<dbReference type="GO" id="GO:0015938">
    <property type="term" value="P:coenzyme A catabolic process"/>
    <property type="evidence" value="ECO:0007669"/>
    <property type="project" value="TreeGrafter"/>
</dbReference>
<gene>
    <name evidence="9" type="ORF">K435DRAFT_832182</name>
</gene>
<dbReference type="FunFam" id="3.90.79.10:FF:000036">
    <property type="entry name" value="Nudix hydrolase 11"/>
    <property type="match status" value="1"/>
</dbReference>